<keyword evidence="2" id="KW-0479">Metal-binding</keyword>
<sequence length="110" mass="11177">MILPPPGTLLGEVEGIPDPGGIIANWAEAPIILACRDGEVRAYLNICPHAGRPLNLPNGKVFAHGGDTLICPAHGAVFDILSGACAGGPAGSSGLTPVSVDVRDKRVYAV</sequence>
<evidence type="ECO:0000313" key="6">
    <source>
        <dbReference type="EMBL" id="MFC2926179.1"/>
    </source>
</evidence>
<dbReference type="SUPFAM" id="SSF50022">
    <property type="entry name" value="ISP domain"/>
    <property type="match status" value="1"/>
</dbReference>
<dbReference type="InterPro" id="IPR036922">
    <property type="entry name" value="Rieske_2Fe-2S_sf"/>
</dbReference>
<dbReference type="RefSeq" id="WP_343164494.1">
    <property type="nucleotide sequence ID" value="NZ_JBHRSV010000016.1"/>
</dbReference>
<proteinExistence type="predicted"/>
<feature type="domain" description="Rieske" evidence="5">
    <location>
        <begin position="7"/>
        <end position="109"/>
    </location>
</feature>
<dbReference type="PROSITE" id="PS51296">
    <property type="entry name" value="RIESKE"/>
    <property type="match status" value="1"/>
</dbReference>
<dbReference type="PANTHER" id="PTHR40261:SF1">
    <property type="entry name" value="RIESKE DOMAIN-CONTAINING PROTEIN"/>
    <property type="match status" value="1"/>
</dbReference>
<evidence type="ECO:0000256" key="1">
    <source>
        <dbReference type="ARBA" id="ARBA00022714"/>
    </source>
</evidence>
<organism evidence="6 7">
    <name type="scientific">Hyphobacterium vulgare</name>
    <dbReference type="NCBI Taxonomy" id="1736751"/>
    <lineage>
        <taxon>Bacteria</taxon>
        <taxon>Pseudomonadati</taxon>
        <taxon>Pseudomonadota</taxon>
        <taxon>Alphaproteobacteria</taxon>
        <taxon>Maricaulales</taxon>
        <taxon>Maricaulaceae</taxon>
        <taxon>Hyphobacterium</taxon>
    </lineage>
</organism>
<keyword evidence="3" id="KW-0408">Iron</keyword>
<keyword evidence="1" id="KW-0001">2Fe-2S</keyword>
<accession>A0ABV6ZXS2</accession>
<keyword evidence="7" id="KW-1185">Reference proteome</keyword>
<evidence type="ECO:0000256" key="2">
    <source>
        <dbReference type="ARBA" id="ARBA00022723"/>
    </source>
</evidence>
<comment type="caution">
    <text evidence="6">The sequence shown here is derived from an EMBL/GenBank/DDBJ whole genome shotgun (WGS) entry which is preliminary data.</text>
</comment>
<name>A0ABV6ZXS2_9PROT</name>
<dbReference type="EMBL" id="JBHRSV010000016">
    <property type="protein sequence ID" value="MFC2926179.1"/>
    <property type="molecule type" value="Genomic_DNA"/>
</dbReference>
<evidence type="ECO:0000256" key="4">
    <source>
        <dbReference type="ARBA" id="ARBA00023014"/>
    </source>
</evidence>
<keyword evidence="4" id="KW-0411">Iron-sulfur</keyword>
<dbReference type="PANTHER" id="PTHR40261">
    <property type="match status" value="1"/>
</dbReference>
<gene>
    <name evidence="6" type="ORF">ACFOOR_08675</name>
</gene>
<reference evidence="7" key="1">
    <citation type="journal article" date="2019" name="Int. J. Syst. Evol. Microbiol.">
        <title>The Global Catalogue of Microorganisms (GCM) 10K type strain sequencing project: providing services to taxonomists for standard genome sequencing and annotation.</title>
        <authorList>
            <consortium name="The Broad Institute Genomics Platform"/>
            <consortium name="The Broad Institute Genome Sequencing Center for Infectious Disease"/>
            <person name="Wu L."/>
            <person name="Ma J."/>
        </authorList>
    </citation>
    <scope>NUCLEOTIDE SEQUENCE [LARGE SCALE GENOMIC DNA]</scope>
    <source>
        <strain evidence="7">KCTC 52487</strain>
    </source>
</reference>
<protein>
    <submittedName>
        <fullName evidence="6">Rieske (2Fe-2S) protein</fullName>
    </submittedName>
</protein>
<dbReference type="InterPro" id="IPR017941">
    <property type="entry name" value="Rieske_2Fe-2S"/>
</dbReference>
<evidence type="ECO:0000256" key="3">
    <source>
        <dbReference type="ARBA" id="ARBA00023004"/>
    </source>
</evidence>
<dbReference type="Gene3D" id="2.102.10.10">
    <property type="entry name" value="Rieske [2Fe-2S] iron-sulphur domain"/>
    <property type="match status" value="1"/>
</dbReference>
<evidence type="ECO:0000259" key="5">
    <source>
        <dbReference type="PROSITE" id="PS51296"/>
    </source>
</evidence>
<dbReference type="Pfam" id="PF00355">
    <property type="entry name" value="Rieske"/>
    <property type="match status" value="1"/>
</dbReference>
<evidence type="ECO:0000313" key="7">
    <source>
        <dbReference type="Proteomes" id="UP001595379"/>
    </source>
</evidence>
<dbReference type="Proteomes" id="UP001595379">
    <property type="component" value="Unassembled WGS sequence"/>
</dbReference>
<dbReference type="CDD" id="cd03467">
    <property type="entry name" value="Rieske"/>
    <property type="match status" value="1"/>
</dbReference>